<evidence type="ECO:0000313" key="3">
    <source>
        <dbReference type="EMBL" id="GAA1799694.1"/>
    </source>
</evidence>
<dbReference type="SUPFAM" id="SSF53850">
    <property type="entry name" value="Periplasmic binding protein-like II"/>
    <property type="match status" value="1"/>
</dbReference>
<gene>
    <name evidence="3" type="ORF">GCM10009811_24500</name>
</gene>
<keyword evidence="4" id="KW-1185">Reference proteome</keyword>
<dbReference type="Gene3D" id="3.40.190.10">
    <property type="entry name" value="Periplasmic binding protein-like II"/>
    <property type="match status" value="1"/>
</dbReference>
<comment type="caution">
    <text evidence="3">The sequence shown here is derived from an EMBL/GenBank/DDBJ whole genome shotgun (WGS) entry which is preliminary data.</text>
</comment>
<dbReference type="InterPro" id="IPR005064">
    <property type="entry name" value="BUG"/>
</dbReference>
<organism evidence="3 4">
    <name type="scientific">Nostocoides veronense</name>
    <dbReference type="NCBI Taxonomy" id="330836"/>
    <lineage>
        <taxon>Bacteria</taxon>
        <taxon>Bacillati</taxon>
        <taxon>Actinomycetota</taxon>
        <taxon>Actinomycetes</taxon>
        <taxon>Micrococcales</taxon>
        <taxon>Intrasporangiaceae</taxon>
        <taxon>Nostocoides</taxon>
    </lineage>
</organism>
<keyword evidence="2" id="KW-0732">Signal</keyword>
<evidence type="ECO:0000256" key="1">
    <source>
        <dbReference type="ARBA" id="ARBA00006987"/>
    </source>
</evidence>
<proteinExistence type="inferred from homology"/>
<dbReference type="Pfam" id="PF03401">
    <property type="entry name" value="TctC"/>
    <property type="match status" value="1"/>
</dbReference>
<protein>
    <submittedName>
        <fullName evidence="3">Tripartite tricarboxylate transporter substrate-binding protein</fullName>
    </submittedName>
</protein>
<feature type="signal peptide" evidence="2">
    <location>
        <begin position="1"/>
        <end position="20"/>
    </location>
</feature>
<dbReference type="InterPro" id="IPR042100">
    <property type="entry name" value="Bug_dom1"/>
</dbReference>
<dbReference type="PIRSF" id="PIRSF017082">
    <property type="entry name" value="YflP"/>
    <property type="match status" value="1"/>
</dbReference>
<dbReference type="PANTHER" id="PTHR42928:SF3">
    <property type="entry name" value="UPF0065 PROTEIN YFLP"/>
    <property type="match status" value="1"/>
</dbReference>
<reference evidence="4" key="1">
    <citation type="journal article" date="2019" name="Int. J. Syst. Evol. Microbiol.">
        <title>The Global Catalogue of Microorganisms (GCM) 10K type strain sequencing project: providing services to taxonomists for standard genome sequencing and annotation.</title>
        <authorList>
            <consortium name="The Broad Institute Genomics Platform"/>
            <consortium name="The Broad Institute Genome Sequencing Center for Infectious Disease"/>
            <person name="Wu L."/>
            <person name="Ma J."/>
        </authorList>
    </citation>
    <scope>NUCLEOTIDE SEQUENCE [LARGE SCALE GENOMIC DNA]</scope>
    <source>
        <strain evidence="4">JCM 15592</strain>
    </source>
</reference>
<evidence type="ECO:0000313" key="4">
    <source>
        <dbReference type="Proteomes" id="UP001499938"/>
    </source>
</evidence>
<name>A0ABP4Y050_9MICO</name>
<feature type="chain" id="PRO_5047124040" evidence="2">
    <location>
        <begin position="21"/>
        <end position="323"/>
    </location>
</feature>
<dbReference type="PANTHER" id="PTHR42928">
    <property type="entry name" value="TRICARBOXYLATE-BINDING PROTEIN"/>
    <property type="match status" value="1"/>
</dbReference>
<sequence length="323" mass="34328">MTRRQLLAMLALISAPLAGCGVTRGDDSGPPRLRMMIPNRPGGGYDLTGRAAVATMEDTELTKRFEVFNVTGASGTVAMARLMNDKGAEDLLMTMGLGVVGALYTNKTKYKLTDATPIARLIEESEGVAVPADSPYTSIDDLIADWKKDPGGLTVGGGSSPGGPDHLFPMELARSVGIKATEVNYTPYDGGGDLLAALLGSKLDMATSGLGEFTEQIKEGKIKVLAVSGEKKITGVDAPTLQEAGIDLVFINWRGVLAPPGVSAETATTFITLLTEMHATPEWKEVLRQKDWTDAFMTGEEFGSFLKDQDNRVATTLKELGLV</sequence>
<dbReference type="CDD" id="cd07012">
    <property type="entry name" value="PBP2_Bug_TTT"/>
    <property type="match status" value="1"/>
</dbReference>
<dbReference type="Gene3D" id="3.40.190.150">
    <property type="entry name" value="Bordetella uptake gene, domain 1"/>
    <property type="match status" value="1"/>
</dbReference>
<evidence type="ECO:0000256" key="2">
    <source>
        <dbReference type="SAM" id="SignalP"/>
    </source>
</evidence>
<dbReference type="RefSeq" id="WP_344085686.1">
    <property type="nucleotide sequence ID" value="NZ_BAAAPO010000038.1"/>
</dbReference>
<accession>A0ABP4Y050</accession>
<comment type="similarity">
    <text evidence="1">Belongs to the UPF0065 (bug) family.</text>
</comment>
<dbReference type="Proteomes" id="UP001499938">
    <property type="component" value="Unassembled WGS sequence"/>
</dbReference>
<dbReference type="EMBL" id="BAAAPO010000038">
    <property type="protein sequence ID" value="GAA1799694.1"/>
    <property type="molecule type" value="Genomic_DNA"/>
</dbReference>